<gene>
    <name evidence="2" type="ORF">BO78DRAFT_162079</name>
</gene>
<evidence type="ECO:0000313" key="2">
    <source>
        <dbReference type="EMBL" id="PYI11112.1"/>
    </source>
</evidence>
<accession>A0A319ELD4</accession>
<keyword evidence="1" id="KW-0472">Membrane</keyword>
<dbReference type="AlphaFoldDB" id="A0A319ELD4"/>
<organism evidence="2 3">
    <name type="scientific">Aspergillus sclerotiicarbonarius (strain CBS 121057 / IBT 28362)</name>
    <dbReference type="NCBI Taxonomy" id="1448318"/>
    <lineage>
        <taxon>Eukaryota</taxon>
        <taxon>Fungi</taxon>
        <taxon>Dikarya</taxon>
        <taxon>Ascomycota</taxon>
        <taxon>Pezizomycotina</taxon>
        <taxon>Eurotiomycetes</taxon>
        <taxon>Eurotiomycetidae</taxon>
        <taxon>Eurotiales</taxon>
        <taxon>Aspergillaceae</taxon>
        <taxon>Aspergillus</taxon>
        <taxon>Aspergillus subgen. Circumdati</taxon>
    </lineage>
</organism>
<evidence type="ECO:0000256" key="1">
    <source>
        <dbReference type="SAM" id="Phobius"/>
    </source>
</evidence>
<keyword evidence="1" id="KW-0812">Transmembrane</keyword>
<dbReference type="EMBL" id="KZ826319">
    <property type="protein sequence ID" value="PYI11112.1"/>
    <property type="molecule type" value="Genomic_DNA"/>
</dbReference>
<keyword evidence="1" id="KW-1133">Transmembrane helix</keyword>
<feature type="transmembrane region" description="Helical" evidence="1">
    <location>
        <begin position="99"/>
        <end position="115"/>
    </location>
</feature>
<protein>
    <submittedName>
        <fullName evidence="2">Uncharacterized protein</fullName>
    </submittedName>
</protein>
<proteinExistence type="predicted"/>
<keyword evidence="3" id="KW-1185">Reference proteome</keyword>
<dbReference type="Proteomes" id="UP000248423">
    <property type="component" value="Unassembled WGS sequence"/>
</dbReference>
<evidence type="ECO:0000313" key="3">
    <source>
        <dbReference type="Proteomes" id="UP000248423"/>
    </source>
</evidence>
<dbReference type="VEuPathDB" id="FungiDB:BO78DRAFT_162079"/>
<reference evidence="2 3" key="1">
    <citation type="submission" date="2018-02" db="EMBL/GenBank/DDBJ databases">
        <title>The genomes of Aspergillus section Nigri reveals drivers in fungal speciation.</title>
        <authorList>
            <consortium name="DOE Joint Genome Institute"/>
            <person name="Vesth T.C."/>
            <person name="Nybo J."/>
            <person name="Theobald S."/>
            <person name="Brandl J."/>
            <person name="Frisvad J.C."/>
            <person name="Nielsen K.F."/>
            <person name="Lyhne E.K."/>
            <person name="Kogle M.E."/>
            <person name="Kuo A."/>
            <person name="Riley R."/>
            <person name="Clum A."/>
            <person name="Nolan M."/>
            <person name="Lipzen A."/>
            <person name="Salamov A."/>
            <person name="Henrissat B."/>
            <person name="Wiebenga A."/>
            <person name="De vries R.P."/>
            <person name="Grigoriev I.V."/>
            <person name="Mortensen U.H."/>
            <person name="Andersen M.R."/>
            <person name="Baker S.E."/>
        </authorList>
    </citation>
    <scope>NUCLEOTIDE SEQUENCE [LARGE SCALE GENOMIC DNA]</scope>
    <source>
        <strain evidence="2 3">CBS 121057</strain>
    </source>
</reference>
<name>A0A319ELD4_ASPSB</name>
<sequence length="120" mass="14067">MHTGLHSVVSVYHLFRLFRGFTSTRAWHFNLAALLHPKIPLVCDCCFTTLFDYRHEPDRSYYSSGHECALFSSLLWLCVLCPTIFFCEYYLACASLRRFLGFFYIFFGTCWQVGMPEFCA</sequence>
<feature type="transmembrane region" description="Helical" evidence="1">
    <location>
        <begin position="69"/>
        <end position="92"/>
    </location>
</feature>